<dbReference type="Pfam" id="PF12697">
    <property type="entry name" value="Abhydrolase_6"/>
    <property type="match status" value="1"/>
</dbReference>
<organism evidence="2 3">
    <name type="scientific">Ornatilinea apprima</name>
    <dbReference type="NCBI Taxonomy" id="1134406"/>
    <lineage>
        <taxon>Bacteria</taxon>
        <taxon>Bacillati</taxon>
        <taxon>Chloroflexota</taxon>
        <taxon>Anaerolineae</taxon>
        <taxon>Anaerolineales</taxon>
        <taxon>Anaerolineaceae</taxon>
        <taxon>Ornatilinea</taxon>
    </lineage>
</organism>
<dbReference type="SUPFAM" id="SSF53474">
    <property type="entry name" value="alpha/beta-Hydrolases"/>
    <property type="match status" value="1"/>
</dbReference>
<dbReference type="AlphaFoldDB" id="A0A0P6XH16"/>
<dbReference type="PANTHER" id="PTHR43798">
    <property type="entry name" value="MONOACYLGLYCEROL LIPASE"/>
    <property type="match status" value="1"/>
</dbReference>
<dbReference type="InterPro" id="IPR029058">
    <property type="entry name" value="AB_hydrolase_fold"/>
</dbReference>
<dbReference type="InterPro" id="IPR000073">
    <property type="entry name" value="AB_hydrolase_1"/>
</dbReference>
<dbReference type="InterPro" id="IPR050266">
    <property type="entry name" value="AB_hydrolase_sf"/>
</dbReference>
<accession>A0A0P6XH16</accession>
<comment type="caution">
    <text evidence="2">The sequence shown here is derived from an EMBL/GenBank/DDBJ whole genome shotgun (WGS) entry which is preliminary data.</text>
</comment>
<reference evidence="2 3" key="1">
    <citation type="submission" date="2015-07" db="EMBL/GenBank/DDBJ databases">
        <title>Genome sequence of Ornatilinea apprima DSM 23815.</title>
        <authorList>
            <person name="Hemp J."/>
            <person name="Ward L.M."/>
            <person name="Pace L.A."/>
            <person name="Fischer W.W."/>
        </authorList>
    </citation>
    <scope>NUCLEOTIDE SEQUENCE [LARGE SCALE GENOMIC DNA]</scope>
    <source>
        <strain evidence="2 3">P3M-1</strain>
    </source>
</reference>
<dbReference type="EMBL" id="LGCL01000013">
    <property type="protein sequence ID" value="KPL79391.1"/>
    <property type="molecule type" value="Genomic_DNA"/>
</dbReference>
<keyword evidence="3" id="KW-1185">Reference proteome</keyword>
<dbReference type="PRINTS" id="PR00111">
    <property type="entry name" value="ABHYDROLASE"/>
</dbReference>
<dbReference type="RefSeq" id="WP_075061454.1">
    <property type="nucleotide sequence ID" value="NZ_LGCL01000013.1"/>
</dbReference>
<dbReference type="GO" id="GO:0016020">
    <property type="term" value="C:membrane"/>
    <property type="evidence" value="ECO:0007669"/>
    <property type="project" value="TreeGrafter"/>
</dbReference>
<evidence type="ECO:0000313" key="3">
    <source>
        <dbReference type="Proteomes" id="UP000050417"/>
    </source>
</evidence>
<dbReference type="Proteomes" id="UP000050417">
    <property type="component" value="Unassembled WGS sequence"/>
</dbReference>
<evidence type="ECO:0000259" key="1">
    <source>
        <dbReference type="Pfam" id="PF12697"/>
    </source>
</evidence>
<proteinExistence type="predicted"/>
<name>A0A0P6XH16_9CHLR</name>
<sequence length="281" mass="30810">MKNEIVFKSAAGRQAILGVYDSVLEGWPVPFQMRRVETRHGQTFLIECGQASAPALVLLHGAGSNAAFWRGEVETLGRTWRVLIPDIPGEAGKSEERRASLSSPAYVEWLEDLFAAEGLDQVAVAGLSLGAWMGMKFAAAHPQQVSRLALLSASGIAPQKNSFLLLAVALMLCGDWGLERMARMVGGGQPMPREVMDYTKLIHREFNARLEVVPLLSDEELARLSMPVLLWMGEKDVMLDSRKSAARLRALLPHAEVEVSQGVGHVLPRMGTRIGAFLEER</sequence>
<dbReference type="Gene3D" id="3.40.50.1820">
    <property type="entry name" value="alpha/beta hydrolase"/>
    <property type="match status" value="1"/>
</dbReference>
<evidence type="ECO:0000313" key="2">
    <source>
        <dbReference type="EMBL" id="KPL79391.1"/>
    </source>
</evidence>
<dbReference type="PANTHER" id="PTHR43798:SF33">
    <property type="entry name" value="HYDROLASE, PUTATIVE (AFU_ORTHOLOGUE AFUA_2G14860)-RELATED"/>
    <property type="match status" value="1"/>
</dbReference>
<gene>
    <name evidence="2" type="ORF">ADN00_02890</name>
</gene>
<protein>
    <recommendedName>
        <fullName evidence="1">AB hydrolase-1 domain-containing protein</fullName>
    </recommendedName>
</protein>
<feature type="domain" description="AB hydrolase-1" evidence="1">
    <location>
        <begin position="56"/>
        <end position="267"/>
    </location>
</feature>
<dbReference type="OrthoDB" id="5513277at2"/>
<dbReference type="STRING" id="1134406.ADN00_02890"/>